<name>A0ABV0S707_9TELE</name>
<protein>
    <submittedName>
        <fullName evidence="1">Uncharacterized protein</fullName>
    </submittedName>
</protein>
<accession>A0ABV0S707</accession>
<evidence type="ECO:0000313" key="1">
    <source>
        <dbReference type="EMBL" id="MEQ2216349.1"/>
    </source>
</evidence>
<proteinExistence type="predicted"/>
<gene>
    <name evidence="1" type="ORF">XENOCAPTIV_014746</name>
</gene>
<dbReference type="EMBL" id="JAHRIN010070272">
    <property type="protein sequence ID" value="MEQ2216349.1"/>
    <property type="molecule type" value="Genomic_DNA"/>
</dbReference>
<organism evidence="1 2">
    <name type="scientific">Xenoophorus captivus</name>
    <dbReference type="NCBI Taxonomy" id="1517983"/>
    <lineage>
        <taxon>Eukaryota</taxon>
        <taxon>Metazoa</taxon>
        <taxon>Chordata</taxon>
        <taxon>Craniata</taxon>
        <taxon>Vertebrata</taxon>
        <taxon>Euteleostomi</taxon>
        <taxon>Actinopterygii</taxon>
        <taxon>Neopterygii</taxon>
        <taxon>Teleostei</taxon>
        <taxon>Neoteleostei</taxon>
        <taxon>Acanthomorphata</taxon>
        <taxon>Ovalentaria</taxon>
        <taxon>Atherinomorphae</taxon>
        <taxon>Cyprinodontiformes</taxon>
        <taxon>Goodeidae</taxon>
        <taxon>Xenoophorus</taxon>
    </lineage>
</organism>
<sequence>MTVAVRPLLSHQTVLANTKRTANNTGFIKPHGATGQKRMYKHNTSASFSLTQHAVADKHRDLTLPRYAY</sequence>
<dbReference type="Proteomes" id="UP001434883">
    <property type="component" value="Unassembled WGS sequence"/>
</dbReference>
<reference evidence="1 2" key="1">
    <citation type="submission" date="2021-06" db="EMBL/GenBank/DDBJ databases">
        <authorList>
            <person name="Palmer J.M."/>
        </authorList>
    </citation>
    <scope>NUCLEOTIDE SEQUENCE [LARGE SCALE GENOMIC DNA]</scope>
    <source>
        <strain evidence="1 2">XC_2019</strain>
        <tissue evidence="1">Muscle</tissue>
    </source>
</reference>
<comment type="caution">
    <text evidence="1">The sequence shown here is derived from an EMBL/GenBank/DDBJ whole genome shotgun (WGS) entry which is preliminary data.</text>
</comment>
<evidence type="ECO:0000313" key="2">
    <source>
        <dbReference type="Proteomes" id="UP001434883"/>
    </source>
</evidence>
<keyword evidence="2" id="KW-1185">Reference proteome</keyword>